<evidence type="ECO:0000313" key="3">
    <source>
        <dbReference type="Proteomes" id="UP000241788"/>
    </source>
</evidence>
<reference evidence="3" key="1">
    <citation type="submission" date="2017-01" db="EMBL/GenBank/DDBJ databases">
        <authorList>
            <person name="Varghese N."/>
            <person name="Submissions S."/>
        </authorList>
    </citation>
    <scope>NUCLEOTIDE SEQUENCE [LARGE SCALE GENOMIC DNA]</scope>
    <source>
        <strain evidence="3">UM1</strain>
    </source>
</reference>
<dbReference type="EMBL" id="FTLW01000001">
    <property type="protein sequence ID" value="SIQ00790.1"/>
    <property type="molecule type" value="Genomic_DNA"/>
</dbReference>
<organism evidence="2 3">
    <name type="scientific">Solilutibacter tolerans</name>
    <dbReference type="NCBI Taxonomy" id="1604334"/>
    <lineage>
        <taxon>Bacteria</taxon>
        <taxon>Pseudomonadati</taxon>
        <taxon>Pseudomonadota</taxon>
        <taxon>Gammaproteobacteria</taxon>
        <taxon>Lysobacterales</taxon>
        <taxon>Lysobacteraceae</taxon>
        <taxon>Solilutibacter</taxon>
    </lineage>
</organism>
<keyword evidence="3" id="KW-1185">Reference proteome</keyword>
<keyword evidence="1" id="KW-0812">Transmembrane</keyword>
<sequence length="105" mass="11334">MSDQNDSLDTLVSASGTLAGIGLALVGILSAKNTLTKTETIADDFFLFSSIGFLVVLAICYLAQKEKSPSRTQKTQKTQKTAEWIFSISLVLLLIAGFVLVYTEI</sequence>
<evidence type="ECO:0000313" key="2">
    <source>
        <dbReference type="EMBL" id="SIQ00790.1"/>
    </source>
</evidence>
<protein>
    <submittedName>
        <fullName evidence="2">Uncharacterized protein</fullName>
    </submittedName>
</protein>
<feature type="transmembrane region" description="Helical" evidence="1">
    <location>
        <begin position="12"/>
        <end position="30"/>
    </location>
</feature>
<dbReference type="STRING" id="1604334.SAMN05421546_0530"/>
<keyword evidence="1" id="KW-0472">Membrane</keyword>
<accession>A0A1N6P8U2</accession>
<dbReference type="Proteomes" id="UP000241788">
    <property type="component" value="Unassembled WGS sequence"/>
</dbReference>
<dbReference type="InterPro" id="IPR025291">
    <property type="entry name" value="DUF4153"/>
</dbReference>
<feature type="transmembrane region" description="Helical" evidence="1">
    <location>
        <begin position="45"/>
        <end position="63"/>
    </location>
</feature>
<dbReference type="AlphaFoldDB" id="A0A1N6P8U2"/>
<keyword evidence="1" id="KW-1133">Transmembrane helix</keyword>
<dbReference type="Pfam" id="PF13687">
    <property type="entry name" value="DUF4153"/>
    <property type="match status" value="1"/>
</dbReference>
<dbReference type="RefSeq" id="WP_076584969.1">
    <property type="nucleotide sequence ID" value="NZ_FTLW01000001.1"/>
</dbReference>
<name>A0A1N6P8U2_9GAMM</name>
<evidence type="ECO:0000256" key="1">
    <source>
        <dbReference type="SAM" id="Phobius"/>
    </source>
</evidence>
<proteinExistence type="predicted"/>
<feature type="transmembrane region" description="Helical" evidence="1">
    <location>
        <begin position="84"/>
        <end position="103"/>
    </location>
</feature>
<gene>
    <name evidence="2" type="ORF">SAMN05421546_0530</name>
</gene>